<reference evidence="9" key="2">
    <citation type="submission" date="2022-01" db="EMBL/GenBank/DDBJ databases">
        <authorList>
            <person name="Yamashiro T."/>
            <person name="Shiraishi A."/>
            <person name="Satake H."/>
            <person name="Nakayama K."/>
        </authorList>
    </citation>
    <scope>NUCLEOTIDE SEQUENCE</scope>
</reference>
<evidence type="ECO:0000259" key="7">
    <source>
        <dbReference type="PROSITE" id="PS50158"/>
    </source>
</evidence>
<feature type="compositionally biased region" description="Polar residues" evidence="6">
    <location>
        <begin position="457"/>
        <end position="466"/>
    </location>
</feature>
<dbReference type="EMBL" id="BQNB010013101">
    <property type="protein sequence ID" value="GJT11852.1"/>
    <property type="molecule type" value="Genomic_DNA"/>
</dbReference>
<evidence type="ECO:0000313" key="9">
    <source>
        <dbReference type="EMBL" id="GJT11852.1"/>
    </source>
</evidence>
<feature type="region of interest" description="Disordered" evidence="6">
    <location>
        <begin position="176"/>
        <end position="199"/>
    </location>
</feature>
<evidence type="ECO:0000259" key="8">
    <source>
        <dbReference type="PROSITE" id="PS50994"/>
    </source>
</evidence>
<feature type="domain" description="CCHC-type" evidence="7">
    <location>
        <begin position="488"/>
        <end position="501"/>
    </location>
</feature>
<keyword evidence="3" id="KW-0378">Hydrolase</keyword>
<feature type="compositionally biased region" description="Basic residues" evidence="6">
    <location>
        <begin position="1424"/>
        <end position="1439"/>
    </location>
</feature>
<gene>
    <name evidence="9" type="ORF">Tco_0858894</name>
</gene>
<feature type="compositionally biased region" description="Basic and acidic residues" evidence="6">
    <location>
        <begin position="1040"/>
        <end position="1052"/>
    </location>
</feature>
<proteinExistence type="predicted"/>
<feature type="region of interest" description="Disordered" evidence="6">
    <location>
        <begin position="1392"/>
        <end position="1477"/>
    </location>
</feature>
<feature type="compositionally biased region" description="Basic and acidic residues" evidence="6">
    <location>
        <begin position="1020"/>
        <end position="1029"/>
    </location>
</feature>
<comment type="caution">
    <text evidence="9">The sequence shown here is derived from an EMBL/GenBank/DDBJ whole genome shotgun (WGS) entry which is preliminary data.</text>
</comment>
<dbReference type="PANTHER" id="PTHR42648:SF32">
    <property type="entry name" value="RIBONUCLEASE H-LIKE DOMAIN, GAG-PRE-INTEGRASE DOMAIN PROTEIN-RELATED"/>
    <property type="match status" value="1"/>
</dbReference>
<evidence type="ECO:0000313" key="10">
    <source>
        <dbReference type="Proteomes" id="UP001151760"/>
    </source>
</evidence>
<dbReference type="Pfam" id="PF22936">
    <property type="entry name" value="Pol_BBD"/>
    <property type="match status" value="1"/>
</dbReference>
<keyword evidence="5" id="KW-0175">Coiled coil</keyword>
<feature type="compositionally biased region" description="Polar residues" evidence="6">
    <location>
        <begin position="1396"/>
        <end position="1412"/>
    </location>
</feature>
<dbReference type="InterPro" id="IPR025724">
    <property type="entry name" value="GAG-pre-integrase_dom"/>
</dbReference>
<dbReference type="PROSITE" id="PS50158">
    <property type="entry name" value="ZF_CCHC"/>
    <property type="match status" value="1"/>
</dbReference>
<dbReference type="Pfam" id="PF25597">
    <property type="entry name" value="SH3_retrovirus"/>
    <property type="match status" value="1"/>
</dbReference>
<keyword evidence="4" id="KW-0863">Zinc-finger</keyword>
<dbReference type="InterPro" id="IPR012337">
    <property type="entry name" value="RNaseH-like_sf"/>
</dbReference>
<feature type="compositionally biased region" description="Basic and acidic residues" evidence="6">
    <location>
        <begin position="440"/>
        <end position="450"/>
    </location>
</feature>
<evidence type="ECO:0000256" key="5">
    <source>
        <dbReference type="SAM" id="Coils"/>
    </source>
</evidence>
<feature type="coiled-coil region" evidence="5">
    <location>
        <begin position="300"/>
        <end position="334"/>
    </location>
</feature>
<feature type="compositionally biased region" description="Basic and acidic residues" evidence="6">
    <location>
        <begin position="182"/>
        <end position="199"/>
    </location>
</feature>
<evidence type="ECO:0000256" key="1">
    <source>
        <dbReference type="ARBA" id="ARBA00022670"/>
    </source>
</evidence>
<dbReference type="Proteomes" id="UP001151760">
    <property type="component" value="Unassembled WGS sequence"/>
</dbReference>
<dbReference type="Pfam" id="PF00665">
    <property type="entry name" value="rve"/>
    <property type="match status" value="1"/>
</dbReference>
<dbReference type="InterPro" id="IPR013103">
    <property type="entry name" value="RVT_2"/>
</dbReference>
<dbReference type="InterPro" id="IPR001584">
    <property type="entry name" value="Integrase_cat-core"/>
</dbReference>
<keyword evidence="10" id="KW-1185">Reference proteome</keyword>
<dbReference type="Pfam" id="PF13976">
    <property type="entry name" value="gag_pre-integrs"/>
    <property type="match status" value="1"/>
</dbReference>
<keyword evidence="1" id="KW-0645">Protease</keyword>
<feature type="compositionally biased region" description="Low complexity" evidence="6">
    <location>
        <begin position="1054"/>
        <end position="1066"/>
    </location>
</feature>
<organism evidence="9 10">
    <name type="scientific">Tanacetum coccineum</name>
    <dbReference type="NCBI Taxonomy" id="301880"/>
    <lineage>
        <taxon>Eukaryota</taxon>
        <taxon>Viridiplantae</taxon>
        <taxon>Streptophyta</taxon>
        <taxon>Embryophyta</taxon>
        <taxon>Tracheophyta</taxon>
        <taxon>Spermatophyta</taxon>
        <taxon>Magnoliopsida</taxon>
        <taxon>eudicotyledons</taxon>
        <taxon>Gunneridae</taxon>
        <taxon>Pentapetalae</taxon>
        <taxon>asterids</taxon>
        <taxon>campanulids</taxon>
        <taxon>Asterales</taxon>
        <taxon>Asteraceae</taxon>
        <taxon>Asteroideae</taxon>
        <taxon>Anthemideae</taxon>
        <taxon>Anthemidinae</taxon>
        <taxon>Tanacetum</taxon>
    </lineage>
</organism>
<evidence type="ECO:0000256" key="3">
    <source>
        <dbReference type="ARBA" id="ARBA00022801"/>
    </source>
</evidence>
<protein>
    <submittedName>
        <fullName evidence="9">Ribonuclease H-like domain-containing protein</fullName>
    </submittedName>
</protein>
<feature type="region of interest" description="Disordered" evidence="6">
    <location>
        <begin position="440"/>
        <end position="466"/>
    </location>
</feature>
<evidence type="ECO:0000256" key="2">
    <source>
        <dbReference type="ARBA" id="ARBA00022723"/>
    </source>
</evidence>
<feature type="domain" description="Integrase catalytic" evidence="8">
    <location>
        <begin position="704"/>
        <end position="879"/>
    </location>
</feature>
<evidence type="ECO:0000256" key="4">
    <source>
        <dbReference type="PROSITE-ProRule" id="PRU00047"/>
    </source>
</evidence>
<accession>A0ABQ5BCL8</accession>
<dbReference type="InterPro" id="IPR054722">
    <property type="entry name" value="PolX-like_BBD"/>
</dbReference>
<sequence length="1477" mass="167379">MESVSAQVVATSKLPVLNLNEFELWKMRIEQYFLMTDYALWEVIINGDSRPPKKTTDDVEKTYPPTTAEEKLARKNELKARGTLLMALPNEHQLNFNSYKSFKSLMEAIEKRFRVKTAHGVSVANSKANASTLPNVDSLSDAVIYSFFASQSNSSQLDNKDLKRIDLDDLKGDGLEVADGNADNKSKEISQEDRKESREITRRTVPVKETTSNALVSHSSNSDTEVSTCSKECLKSYETLKEHYDNMTKDFNKSQLNIRAYKAGLESVKARLDVYKKNEAVFEEDIKTIKLDIMLRDNALTELRKKFEKAEKERDDLKLTLEKFENSSKNLSKLLEIQVSDKFKTSVGYDSQVFNSQVNDKYKIGEGYHVIPPPYTGNFMPPKPDLVLADENEYVFSELVTSVPAVATSEVMTSESKPKSVSEQLIEDWIYDNEDENKTKESVKKVENNKQAKYPRKNSQIPRGNKRNWNNLMTQKMESNYEFKNKACYVCGSFNHLIKDCDFYEKKMVEKPVWNNARRGNPQQDLKDKGVIDSGCSRHMTGNRSYLIDYEEIDGGFVAFGGSTKGGKITRKGKIRTGKLDIEDKNSVLFTDTECVVLSPDFKLLDESQVLLKVPRKDNMYSIDLKNVVPQGGLTCLFAKATLDESNLWHRRLGHINFKTMNKLVRGNLVRGLPSKFFENDHTCVACQKGKQHKASCKTKTVSSISQPLQMLHMDLFGPTFVKSIMKKMYCLVVTDDFSRFSWVFFLATKDETSGILKAFITGIENQINHRVKIIRCDNGTEFKNKEMNQFCEMKGIKREFSVARTPQQNRVAKRKNRTLIEAARTMLADSKLPTTFWAEAVNTACYVQNRVLVIKPHNKTLYKLFHGKIPSLSFMRPFGCPVTILNTLDHLGRFDGKADEGFFVGYSMNSKAFRVFNSRTRIVEENLHITFLENKPNVAGSGSGWLFDIDTLTKSMNYKPAIARNQSNGSAGTKACDNAGKARMEIVSGKDFILLPLWPQDLSFSSSSKDSPDAGFKPSGEEEKKDGEALENEDSEVINIKEPRANQDKDASVNNTNTINTVSPTVNASGIEDNVVNENIVYGCDDYLNMPNLEEIVYSDDDEDVGAEADMTNLDTHILVSPILTTRVHKDHPVEQIIRDLHSAPQTRRMTKSVTDHVEPKKVIQALTDPSWIEAMQDELLQFKLQQVWTLVDLPYGKKAIGTKWIYRNKKDERGIVVRNKARLVAQGYTQEEGINYDEVFAPVARIEAIRLFLAYASFKDFVVYQMDVNSAFLYDKIEEEVYVYQPLGFEDLEFLDRVYKVEKFEKLMHKKFQMSSMGELTFFLGLQVTQKYDGIFISQDKSMIGSLLYLTSSMPDIMFVVCACARFQVTPKVSHLHAMKSIFRYLKDVGEGSGQPTEPQHTPTTASPSNIEPIPNVASSSHPKKTHKHRKTKRKATKISQSSGPTTLVADKTVHEERGDSMERAATTAASLDAE</sequence>
<evidence type="ECO:0000256" key="6">
    <source>
        <dbReference type="SAM" id="MobiDB-lite"/>
    </source>
</evidence>
<dbReference type="PROSITE" id="PS50994">
    <property type="entry name" value="INTEGRASE"/>
    <property type="match status" value="1"/>
</dbReference>
<dbReference type="Pfam" id="PF07727">
    <property type="entry name" value="RVT_2"/>
    <property type="match status" value="1"/>
</dbReference>
<dbReference type="InterPro" id="IPR001878">
    <property type="entry name" value="Znf_CCHC"/>
</dbReference>
<reference evidence="9" key="1">
    <citation type="journal article" date="2022" name="Int. J. Mol. Sci.">
        <title>Draft Genome of Tanacetum Coccineum: Genomic Comparison of Closely Related Tanacetum-Family Plants.</title>
        <authorList>
            <person name="Yamashiro T."/>
            <person name="Shiraishi A."/>
            <person name="Nakayama K."/>
            <person name="Satake H."/>
        </authorList>
    </citation>
    <scope>NUCLEOTIDE SEQUENCE</scope>
</reference>
<dbReference type="InterPro" id="IPR057670">
    <property type="entry name" value="SH3_retrovirus"/>
</dbReference>
<keyword evidence="2" id="KW-0479">Metal-binding</keyword>
<dbReference type="PANTHER" id="PTHR42648">
    <property type="entry name" value="TRANSPOSASE, PUTATIVE-RELATED"/>
    <property type="match status" value="1"/>
</dbReference>
<dbReference type="SUPFAM" id="SSF53098">
    <property type="entry name" value="Ribonuclease H-like"/>
    <property type="match status" value="1"/>
</dbReference>
<dbReference type="InterPro" id="IPR039537">
    <property type="entry name" value="Retrotran_Ty1/copia-like"/>
</dbReference>
<keyword evidence="4" id="KW-0862">Zinc</keyword>
<feature type="compositionally biased region" description="Basic and acidic residues" evidence="6">
    <location>
        <begin position="1454"/>
        <end position="1465"/>
    </location>
</feature>
<dbReference type="InterPro" id="IPR036397">
    <property type="entry name" value="RNaseH_sf"/>
</dbReference>
<feature type="region of interest" description="Disordered" evidence="6">
    <location>
        <begin position="1005"/>
        <end position="1066"/>
    </location>
</feature>
<name>A0ABQ5BCL8_9ASTR</name>
<dbReference type="Gene3D" id="3.30.420.10">
    <property type="entry name" value="Ribonuclease H-like superfamily/Ribonuclease H"/>
    <property type="match status" value="1"/>
</dbReference>